<dbReference type="Gene3D" id="3.30.110.60">
    <property type="entry name" value="YhbY-like"/>
    <property type="match status" value="1"/>
</dbReference>
<dbReference type="PANTHER" id="PTHR40065:SF3">
    <property type="entry name" value="RNA-BINDING PROTEIN YHBY"/>
    <property type="match status" value="1"/>
</dbReference>
<protein>
    <submittedName>
        <fullName evidence="4">RNA-binding protein</fullName>
    </submittedName>
</protein>
<accession>A0ABQ6GVP6</accession>
<dbReference type="SUPFAM" id="SSF75471">
    <property type="entry name" value="YhbY-like"/>
    <property type="match status" value="1"/>
</dbReference>
<dbReference type="Pfam" id="PF01985">
    <property type="entry name" value="CRS1_YhbY"/>
    <property type="match status" value="1"/>
</dbReference>
<reference evidence="4 5" key="1">
    <citation type="submission" date="2023-03" db="EMBL/GenBank/DDBJ databases">
        <title>Draft genome sequence of Thalassotalea insulae KCTC 62186T.</title>
        <authorList>
            <person name="Sawabe T."/>
        </authorList>
    </citation>
    <scope>NUCLEOTIDE SEQUENCE [LARGE SCALE GENOMIC DNA]</scope>
    <source>
        <strain evidence="4 5">KCTC 62186</strain>
    </source>
</reference>
<evidence type="ECO:0000259" key="3">
    <source>
        <dbReference type="PROSITE" id="PS51295"/>
    </source>
</evidence>
<sequence length="98" mass="10909">MSLNKKQIQYLKGLAHSLKPVVLLGSNGLTEAVVAEIDYALNHHELIKVKIPTDDRETKGLIVEAICRETSSTKVQVIGKTLVLYRQSDEKKISIPKL</sequence>
<dbReference type="EMBL" id="BSST01000001">
    <property type="protein sequence ID" value="GLX79983.1"/>
    <property type="molecule type" value="Genomic_DNA"/>
</dbReference>
<comment type="caution">
    <text evidence="4">The sequence shown here is derived from an EMBL/GenBank/DDBJ whole genome shotgun (WGS) entry which is preliminary data.</text>
</comment>
<dbReference type="Proteomes" id="UP001157186">
    <property type="component" value="Unassembled WGS sequence"/>
</dbReference>
<dbReference type="InterPro" id="IPR035920">
    <property type="entry name" value="YhbY-like_sf"/>
</dbReference>
<evidence type="ECO:0000256" key="2">
    <source>
        <dbReference type="PROSITE-ProRule" id="PRU00626"/>
    </source>
</evidence>
<dbReference type="PROSITE" id="PS51295">
    <property type="entry name" value="CRM"/>
    <property type="match status" value="1"/>
</dbReference>
<dbReference type="InterPro" id="IPR001890">
    <property type="entry name" value="RNA-binding_CRM"/>
</dbReference>
<dbReference type="RefSeq" id="WP_284245935.1">
    <property type="nucleotide sequence ID" value="NZ_BSST01000001.1"/>
</dbReference>
<feature type="domain" description="CRM" evidence="3">
    <location>
        <begin position="1"/>
        <end position="97"/>
    </location>
</feature>
<organism evidence="4 5">
    <name type="scientific">Thalassotalea insulae</name>
    <dbReference type="NCBI Taxonomy" id="2056778"/>
    <lineage>
        <taxon>Bacteria</taxon>
        <taxon>Pseudomonadati</taxon>
        <taxon>Pseudomonadota</taxon>
        <taxon>Gammaproteobacteria</taxon>
        <taxon>Alteromonadales</taxon>
        <taxon>Colwelliaceae</taxon>
        <taxon>Thalassotalea</taxon>
    </lineage>
</organism>
<keyword evidence="5" id="KW-1185">Reference proteome</keyword>
<dbReference type="InterPro" id="IPR017924">
    <property type="entry name" value="RNA-binding_YhbY"/>
</dbReference>
<evidence type="ECO:0000313" key="4">
    <source>
        <dbReference type="EMBL" id="GLX79983.1"/>
    </source>
</evidence>
<keyword evidence="1 2" id="KW-0694">RNA-binding</keyword>
<dbReference type="SMART" id="SM01103">
    <property type="entry name" value="CRS1_YhbY"/>
    <property type="match status" value="1"/>
</dbReference>
<gene>
    <name evidence="4" type="primary">yhbY</name>
    <name evidence="4" type="ORF">tinsulaeT_33230</name>
</gene>
<evidence type="ECO:0000313" key="5">
    <source>
        <dbReference type="Proteomes" id="UP001157186"/>
    </source>
</evidence>
<proteinExistence type="predicted"/>
<evidence type="ECO:0000256" key="1">
    <source>
        <dbReference type="ARBA" id="ARBA00022884"/>
    </source>
</evidence>
<dbReference type="NCBIfam" id="TIGR00253">
    <property type="entry name" value="RNA_bind_YhbY"/>
    <property type="match status" value="1"/>
</dbReference>
<dbReference type="InterPro" id="IPR051925">
    <property type="entry name" value="RNA-binding_domain"/>
</dbReference>
<name>A0ABQ6GVP6_9GAMM</name>
<dbReference type="PANTHER" id="PTHR40065">
    <property type="entry name" value="RNA-BINDING PROTEIN YHBY"/>
    <property type="match status" value="1"/>
</dbReference>